<feature type="transmembrane region" description="Helical" evidence="2">
    <location>
        <begin position="122"/>
        <end position="143"/>
    </location>
</feature>
<feature type="transmembrane region" description="Helical" evidence="2">
    <location>
        <begin position="150"/>
        <end position="168"/>
    </location>
</feature>
<keyword evidence="2" id="KW-0472">Membrane</keyword>
<gene>
    <name evidence="3" type="ORF">ABFY20_05340</name>
</gene>
<evidence type="ECO:0000256" key="2">
    <source>
        <dbReference type="SAM" id="Phobius"/>
    </source>
</evidence>
<dbReference type="RefSeq" id="WP_368498901.1">
    <property type="nucleotide sequence ID" value="NZ_CP162511.1"/>
</dbReference>
<accession>A0AB39BJH3</accession>
<keyword evidence="2" id="KW-1133">Transmembrane helix</keyword>
<keyword evidence="2" id="KW-0812">Transmembrane</keyword>
<feature type="transmembrane region" description="Helical" evidence="2">
    <location>
        <begin position="461"/>
        <end position="480"/>
    </location>
</feature>
<evidence type="ECO:0000313" key="3">
    <source>
        <dbReference type="EMBL" id="XDI06521.1"/>
    </source>
</evidence>
<dbReference type="AlphaFoldDB" id="A0AB39BJH3"/>
<feature type="transmembrane region" description="Helical" evidence="2">
    <location>
        <begin position="214"/>
        <end position="238"/>
    </location>
</feature>
<feature type="transmembrane region" description="Helical" evidence="2">
    <location>
        <begin position="250"/>
        <end position="274"/>
    </location>
</feature>
<proteinExistence type="predicted"/>
<feature type="transmembrane region" description="Helical" evidence="2">
    <location>
        <begin position="332"/>
        <end position="354"/>
    </location>
</feature>
<feature type="transmembrane region" description="Helical" evidence="2">
    <location>
        <begin position="403"/>
        <end position="423"/>
    </location>
</feature>
<feature type="transmembrane region" description="Helical" evidence="2">
    <location>
        <begin position="374"/>
        <end position="397"/>
    </location>
</feature>
<dbReference type="EMBL" id="CP162511">
    <property type="protein sequence ID" value="XDI06521.1"/>
    <property type="molecule type" value="Genomic_DNA"/>
</dbReference>
<reference evidence="3" key="1">
    <citation type="submission" date="2024-05" db="EMBL/GenBank/DDBJ databases">
        <title>Herbiconiux sp. A18JL235.</title>
        <authorList>
            <person name="Zhang G."/>
        </authorList>
    </citation>
    <scope>NUCLEOTIDE SEQUENCE</scope>
    <source>
        <strain evidence="3">A18JL235</strain>
    </source>
</reference>
<evidence type="ECO:0000256" key="1">
    <source>
        <dbReference type="SAM" id="MobiDB-lite"/>
    </source>
</evidence>
<feature type="region of interest" description="Disordered" evidence="1">
    <location>
        <begin position="1"/>
        <end position="21"/>
    </location>
</feature>
<sequence>MSAPDARAGSNAAPGNGPRARDRLLTRDRHWLPYAVAALVSLVAVWFGLDLWNLDWRVPLYYSGDALAVASHFKTILETGWFTHQPDLGAPYGQFYSDYPQADNLHFIAASLMRVFTGDFGVAMNVYFVLGFPLAAITGVWFLRLVGVSRVLAAALGVAFAIAPYHFIKGEGHLFLAAYFVVPLALGIVYRVARGLPLWSRRVLSGRNAATVGTLVLLGTASSYYSVFVALVLAVAGLATLWRSRRWRQFFGAAAAGLLIAATMLVNLLPSILYRLANGLNEAVLVRSPPEAELYSFKLASLLLPVPGHRFAPFAQLRALYDEHYPLPSEAPALGLLAAVGFVALVVIAVMVLLSAGRPGWRMPKRTTRSLVVLSGLALVTFLFGTVGGLSTLLSFVDFPIRSWNRIAILLALIALAALGLLLDHVVRRAARRFAGPAVHRPAAGRPAATRPVPRRLPPRLARAAVSVPLAALLVLVAVWDQIPPVEHVARAATVASFQSDEAFVKQVEATVAPECLLYQLPYIPFPESPPVNGVTDADELRPFLHSTTLRWSAGGIKGRAPIDDVGAYADLPVPAMVMAVRGLGACGFVVDRAAFTDDGEALIAQLKSVLGDGAVSFDSPDGRFGFVEMTT</sequence>
<feature type="transmembrane region" description="Helical" evidence="2">
    <location>
        <begin position="174"/>
        <end position="193"/>
    </location>
</feature>
<organism evidence="3">
    <name type="scientific">Herbiconiux sp. A18JL235</name>
    <dbReference type="NCBI Taxonomy" id="3152363"/>
    <lineage>
        <taxon>Bacteria</taxon>
        <taxon>Bacillati</taxon>
        <taxon>Actinomycetota</taxon>
        <taxon>Actinomycetes</taxon>
        <taxon>Micrococcales</taxon>
        <taxon>Microbacteriaceae</taxon>
        <taxon>Herbiconiux</taxon>
    </lineage>
</organism>
<feature type="transmembrane region" description="Helical" evidence="2">
    <location>
        <begin position="31"/>
        <end position="49"/>
    </location>
</feature>
<evidence type="ECO:0008006" key="4">
    <source>
        <dbReference type="Google" id="ProtNLM"/>
    </source>
</evidence>
<name>A0AB39BJH3_9MICO</name>
<protein>
    <recommendedName>
        <fullName evidence="4">Glycosyltransferase RgtA/B/C/D-like domain-containing protein</fullName>
    </recommendedName>
</protein>